<dbReference type="PANTHER" id="PTHR20875">
    <property type="entry name" value="EF-HAND CALCIUM-BINDING DOMAIN-CONTAINING PROTEIN 6-RELATED"/>
    <property type="match status" value="1"/>
</dbReference>
<evidence type="ECO:0000313" key="2">
    <source>
        <dbReference type="Proteomes" id="UP000504631"/>
    </source>
</evidence>
<dbReference type="RefSeq" id="XP_033365885.1">
    <property type="nucleotide sequence ID" value="XM_033509994.1"/>
</dbReference>
<dbReference type="InterPro" id="IPR002048">
    <property type="entry name" value="EF_hand_dom"/>
</dbReference>
<organism evidence="2 3">
    <name type="scientific">Bombus vosnesenskii</name>
    <dbReference type="NCBI Taxonomy" id="207650"/>
    <lineage>
        <taxon>Eukaryota</taxon>
        <taxon>Metazoa</taxon>
        <taxon>Ecdysozoa</taxon>
        <taxon>Arthropoda</taxon>
        <taxon>Hexapoda</taxon>
        <taxon>Insecta</taxon>
        <taxon>Pterygota</taxon>
        <taxon>Neoptera</taxon>
        <taxon>Endopterygota</taxon>
        <taxon>Hymenoptera</taxon>
        <taxon>Apocrita</taxon>
        <taxon>Aculeata</taxon>
        <taxon>Apoidea</taxon>
        <taxon>Anthophila</taxon>
        <taxon>Apidae</taxon>
        <taxon>Bombus</taxon>
        <taxon>Pyrobombus</taxon>
    </lineage>
</organism>
<feature type="domain" description="EF-hand" evidence="1">
    <location>
        <begin position="454"/>
        <end position="489"/>
    </location>
</feature>
<evidence type="ECO:0000313" key="4">
    <source>
        <dbReference type="RefSeq" id="XP_033365885.1"/>
    </source>
</evidence>
<keyword evidence="2" id="KW-1185">Reference proteome</keyword>
<dbReference type="PANTHER" id="PTHR20875:SF0">
    <property type="entry name" value="GH12158P"/>
    <property type="match status" value="1"/>
</dbReference>
<evidence type="ECO:0000313" key="3">
    <source>
        <dbReference type="RefSeq" id="XP_033365884.1"/>
    </source>
</evidence>
<dbReference type="InterPro" id="IPR011992">
    <property type="entry name" value="EF-hand-dom_pair"/>
</dbReference>
<dbReference type="Proteomes" id="UP000504631">
    <property type="component" value="Unplaced"/>
</dbReference>
<gene>
    <name evidence="3 4" type="primary">LOC117242930</name>
</gene>
<dbReference type="Gene3D" id="1.10.238.10">
    <property type="entry name" value="EF-hand"/>
    <property type="match status" value="3"/>
</dbReference>
<evidence type="ECO:0000259" key="1">
    <source>
        <dbReference type="PROSITE" id="PS50222"/>
    </source>
</evidence>
<dbReference type="KEGG" id="bvk:117242930"/>
<dbReference type="PROSITE" id="PS50222">
    <property type="entry name" value="EF_HAND_2"/>
    <property type="match status" value="1"/>
</dbReference>
<sequence length="762" mass="89256">MLLFCAHMYIYLRKCINMNICMCYHMHITYILYKMPEQQKILRLQDVWRTCNKIRAAIFRVGFNLWNFYKPLDPNNNCLISESKFISVLAGPLKDQIGLSDKEISDLADYFRVQDGRIFYTQFCEIIHDSAPEFDKSKPLVTGLEWEDPEHVNRISATEHRKLCLVLTQIAVLINKRRLVLRPYFQDYELIAKNAGTVTFTHFGRILKFLGIVLASEEFCLLIKRFAKDAYTINYVAFLKAIDEIQSYFDKHQMLALGGELLDQFPGRIITAELPKLPRPEIGKFIPSKVFGKQAVFHPVMKERRSTMPLIEVIQRIQRHIFENRLRISEFFKDFDPLNAGKTTISNFKRGLDGLQISSLGRLYLAETEIDALVTLYKDPNDPDRVCWRTFEDDIDKVFTVKEIEKLPNLKIESPPKEIAKLSRKGASNWQCEGKDIRDLCEKTLLKVRHRVEERRIMIKQFFKDYDRHNKGHVSRSQLRQVLRTAAVLLSEEEEFALEKRYNNDLGFNYNWFLKELEAQPIEEPLYHSMVKEKRKINAEKLSPEATADETNIVLILAKIKAKVVRERIKVIEFMRQYDIHNEHVIKRTEFLRALDQLRCNLTCTEMGTIMNIFQSPLRSDFVDYVKFGEVVEEAVAMGSLERAPLLVPVQHVPSEASPKTFLNFDERHMATTAVDKLSRMQQPNLEELFRGYDKENIGTVSKECLIKVLSIRRMLELISNRELDAVHKCFSVERGVRLEIDYRAFLRALYLMQENRKHLPF</sequence>
<dbReference type="InterPro" id="IPR052603">
    <property type="entry name" value="EFCB6"/>
</dbReference>
<reference evidence="3 4" key="1">
    <citation type="submission" date="2025-04" db="UniProtKB">
        <authorList>
            <consortium name="RefSeq"/>
        </authorList>
    </citation>
    <scope>IDENTIFICATION</scope>
    <source>
        <tissue evidence="3 4">Muscle</tissue>
    </source>
</reference>
<accession>A0A6J3LPJ6</accession>
<name>A0A6J3LPJ6_9HYME</name>
<protein>
    <submittedName>
        <fullName evidence="3 4">Uncharacterized protein LOC117242930</fullName>
    </submittedName>
</protein>
<dbReference type="GO" id="GO:0005509">
    <property type="term" value="F:calcium ion binding"/>
    <property type="evidence" value="ECO:0007669"/>
    <property type="project" value="InterPro"/>
</dbReference>
<dbReference type="RefSeq" id="XP_033365884.1">
    <property type="nucleotide sequence ID" value="XM_033509993.1"/>
</dbReference>
<proteinExistence type="predicted"/>
<dbReference type="GeneID" id="117242930"/>
<dbReference type="SUPFAM" id="SSF47473">
    <property type="entry name" value="EF-hand"/>
    <property type="match status" value="4"/>
</dbReference>
<dbReference type="AlphaFoldDB" id="A0A6J3LPJ6"/>